<keyword evidence="4" id="KW-0653">Protein transport</keyword>
<keyword evidence="9" id="KW-1185">Reference proteome</keyword>
<name>A0A4P9XS78_9FUNG</name>
<dbReference type="STRING" id="78915.A0A4P9XS78"/>
<evidence type="ECO:0000256" key="1">
    <source>
        <dbReference type="ARBA" id="ARBA00004601"/>
    </source>
</evidence>
<dbReference type="GO" id="GO:0005829">
    <property type="term" value="C:cytosol"/>
    <property type="evidence" value="ECO:0007669"/>
    <property type="project" value="GOC"/>
</dbReference>
<evidence type="ECO:0000256" key="6">
    <source>
        <dbReference type="ARBA" id="ARBA00023054"/>
    </source>
</evidence>
<keyword evidence="5" id="KW-0333">Golgi apparatus</keyword>
<dbReference type="EMBL" id="KZ992626">
    <property type="protein sequence ID" value="RKP08200.1"/>
    <property type="molecule type" value="Genomic_DNA"/>
</dbReference>
<dbReference type="Pfam" id="PF07928">
    <property type="entry name" value="Vps54"/>
    <property type="match status" value="1"/>
</dbReference>
<comment type="subcellular location">
    <subcellularLocation>
        <location evidence="1">Golgi apparatus</location>
        <location evidence="1">trans-Golgi network</location>
    </subcellularLocation>
</comment>
<keyword evidence="3" id="KW-0813">Transport</keyword>
<dbReference type="InterPro" id="IPR012501">
    <property type="entry name" value="Vps54_C"/>
</dbReference>
<evidence type="ECO:0000256" key="3">
    <source>
        <dbReference type="ARBA" id="ARBA00022448"/>
    </source>
</evidence>
<dbReference type="GO" id="GO:0000938">
    <property type="term" value="C:GARP complex"/>
    <property type="evidence" value="ECO:0007669"/>
    <property type="project" value="InterPro"/>
</dbReference>
<dbReference type="OrthoDB" id="10259024at2759"/>
<evidence type="ECO:0000259" key="7">
    <source>
        <dbReference type="Pfam" id="PF07928"/>
    </source>
</evidence>
<evidence type="ECO:0000313" key="9">
    <source>
        <dbReference type="Proteomes" id="UP000271241"/>
    </source>
</evidence>
<keyword evidence="6" id="KW-0175">Coiled coil</keyword>
<gene>
    <name evidence="8" type="ORF">THASP1DRAFT_15963</name>
</gene>
<evidence type="ECO:0000256" key="2">
    <source>
        <dbReference type="ARBA" id="ARBA00009150"/>
    </source>
</evidence>
<dbReference type="PANTHER" id="PTHR12965">
    <property type="entry name" value="VACUOLAR PROTEIN SORTING 54"/>
    <property type="match status" value="1"/>
</dbReference>
<dbReference type="GO" id="GO:0042147">
    <property type="term" value="P:retrograde transport, endosome to Golgi"/>
    <property type="evidence" value="ECO:0007669"/>
    <property type="project" value="InterPro"/>
</dbReference>
<evidence type="ECO:0000256" key="5">
    <source>
        <dbReference type="ARBA" id="ARBA00023034"/>
    </source>
</evidence>
<dbReference type="AlphaFoldDB" id="A0A4P9XS78"/>
<sequence>MFNSRINQMVLGAGAMQSAGLKNITAKHIALASQSIALIQALLPYMRINMAELSPPGKATLVMKDFDRLSEDLGAHQQELRDKLLAIMADRASKICQRIESIDWDATDGGDKSPAVGNDPSRPMADLVKDTITLHKVLSRFYPPEKVQDVLTEVVKNHSERIAQSYGRLALRSSLGKRRLLFDARFFITRLAALDSVRALGNQLEVAANNIRV</sequence>
<evidence type="ECO:0000256" key="4">
    <source>
        <dbReference type="ARBA" id="ARBA00022927"/>
    </source>
</evidence>
<dbReference type="GO" id="GO:0006896">
    <property type="term" value="P:Golgi to vacuole transport"/>
    <property type="evidence" value="ECO:0007669"/>
    <property type="project" value="TreeGrafter"/>
</dbReference>
<evidence type="ECO:0000313" key="8">
    <source>
        <dbReference type="EMBL" id="RKP08200.1"/>
    </source>
</evidence>
<dbReference type="Gene3D" id="1.20.1280.130">
    <property type="match status" value="1"/>
</dbReference>
<feature type="domain" description="Vacuolar protein sorting-associated protein 54 C-terminal" evidence="7">
    <location>
        <begin position="1"/>
        <end position="91"/>
    </location>
</feature>
<dbReference type="InterPro" id="IPR039745">
    <property type="entry name" value="Vps54"/>
</dbReference>
<dbReference type="Proteomes" id="UP000271241">
    <property type="component" value="Unassembled WGS sequence"/>
</dbReference>
<dbReference type="GO" id="GO:0015031">
    <property type="term" value="P:protein transport"/>
    <property type="evidence" value="ECO:0007669"/>
    <property type="project" value="UniProtKB-KW"/>
</dbReference>
<proteinExistence type="inferred from homology"/>
<reference evidence="9" key="1">
    <citation type="journal article" date="2018" name="Nat. Microbiol.">
        <title>Leveraging single-cell genomics to expand the fungal tree of life.</title>
        <authorList>
            <person name="Ahrendt S.R."/>
            <person name="Quandt C.A."/>
            <person name="Ciobanu D."/>
            <person name="Clum A."/>
            <person name="Salamov A."/>
            <person name="Andreopoulos B."/>
            <person name="Cheng J.F."/>
            <person name="Woyke T."/>
            <person name="Pelin A."/>
            <person name="Henrissat B."/>
            <person name="Reynolds N.K."/>
            <person name="Benny G.L."/>
            <person name="Smith M.E."/>
            <person name="James T.Y."/>
            <person name="Grigoriev I.V."/>
        </authorList>
    </citation>
    <scope>NUCLEOTIDE SEQUENCE [LARGE SCALE GENOMIC DNA]</scope>
    <source>
        <strain evidence="9">RSA 1356</strain>
    </source>
</reference>
<organism evidence="8 9">
    <name type="scientific">Thamnocephalis sphaerospora</name>
    <dbReference type="NCBI Taxonomy" id="78915"/>
    <lineage>
        <taxon>Eukaryota</taxon>
        <taxon>Fungi</taxon>
        <taxon>Fungi incertae sedis</taxon>
        <taxon>Zoopagomycota</taxon>
        <taxon>Zoopagomycotina</taxon>
        <taxon>Zoopagomycetes</taxon>
        <taxon>Zoopagales</taxon>
        <taxon>Sigmoideomycetaceae</taxon>
        <taxon>Thamnocephalis</taxon>
    </lineage>
</organism>
<dbReference type="PANTHER" id="PTHR12965:SF0">
    <property type="entry name" value="VACUOLAR PROTEIN SORTING-ASSOCIATED PROTEIN 54"/>
    <property type="match status" value="1"/>
</dbReference>
<dbReference type="GO" id="GO:0019905">
    <property type="term" value="F:syntaxin binding"/>
    <property type="evidence" value="ECO:0007669"/>
    <property type="project" value="TreeGrafter"/>
</dbReference>
<accession>A0A4P9XS78</accession>
<protein>
    <submittedName>
        <fullName evidence="8">Vps54-like protein-domain-containing protein</fullName>
    </submittedName>
</protein>
<comment type="similarity">
    <text evidence="2">Belongs to the VPS54 family.</text>
</comment>
<dbReference type="Gene3D" id="6.10.250.860">
    <property type="match status" value="1"/>
</dbReference>